<evidence type="ECO:0000256" key="2">
    <source>
        <dbReference type="SAM" id="Phobius"/>
    </source>
</evidence>
<dbReference type="AlphaFoldDB" id="A0A7J6YEI8"/>
<keyword evidence="1" id="KW-0560">Oxidoreductase</keyword>
<evidence type="ECO:0000313" key="4">
    <source>
        <dbReference type="EMBL" id="KAF5224700.1"/>
    </source>
</evidence>
<dbReference type="InterPro" id="IPR015424">
    <property type="entry name" value="PyrdxlP-dep_Trfase"/>
</dbReference>
<dbReference type="PANTHER" id="PTHR11773:SF1">
    <property type="entry name" value="GLYCINE DEHYDROGENASE (DECARBOXYLATING), MITOCHONDRIAL"/>
    <property type="match status" value="1"/>
</dbReference>
<dbReference type="GO" id="GO:0005739">
    <property type="term" value="C:mitochondrion"/>
    <property type="evidence" value="ECO:0007669"/>
    <property type="project" value="TreeGrafter"/>
</dbReference>
<feature type="transmembrane region" description="Helical" evidence="2">
    <location>
        <begin position="31"/>
        <end position="54"/>
    </location>
</feature>
<evidence type="ECO:0000259" key="3">
    <source>
        <dbReference type="Pfam" id="PF02347"/>
    </source>
</evidence>
<dbReference type="GO" id="GO:0030170">
    <property type="term" value="F:pyridoxal phosphate binding"/>
    <property type="evidence" value="ECO:0007669"/>
    <property type="project" value="TreeGrafter"/>
</dbReference>
<accession>A0A7J6YEI8</accession>
<dbReference type="Proteomes" id="UP000583944">
    <property type="component" value="Unassembled WGS sequence"/>
</dbReference>
<dbReference type="InterPro" id="IPR049315">
    <property type="entry name" value="GDC-P_N"/>
</dbReference>
<dbReference type="GO" id="GO:0005960">
    <property type="term" value="C:glycine cleavage complex"/>
    <property type="evidence" value="ECO:0007669"/>
    <property type="project" value="TreeGrafter"/>
</dbReference>
<dbReference type="Gene3D" id="3.40.640.10">
    <property type="entry name" value="Type I PLP-dependent aspartate aminotransferase-like (Major domain)"/>
    <property type="match status" value="1"/>
</dbReference>
<dbReference type="InterPro" id="IPR020581">
    <property type="entry name" value="GDC_P"/>
</dbReference>
<keyword evidence="2" id="KW-0812">Transmembrane</keyword>
<comment type="caution">
    <text evidence="4">The sequence shown here is derived from an EMBL/GenBank/DDBJ whole genome shotgun (WGS) entry which is preliminary data.</text>
</comment>
<reference evidence="4 5" key="1">
    <citation type="journal article" date="2019" name="Genome Biol. Evol.">
        <title>Nanopore Sequencing Significantly Improves Genome Assembly of the Protozoan Parasite Trypanosoma cruzi.</title>
        <authorList>
            <person name="Diaz-Viraque F."/>
            <person name="Pita S."/>
            <person name="Greif G."/>
            <person name="de Souza R.C.M."/>
            <person name="Iraola G."/>
            <person name="Robello C."/>
        </authorList>
    </citation>
    <scope>NUCLEOTIDE SEQUENCE [LARGE SCALE GENOMIC DNA]</scope>
    <source>
        <strain evidence="4 5">Berenice</strain>
    </source>
</reference>
<feature type="transmembrane region" description="Helical" evidence="2">
    <location>
        <begin position="7"/>
        <end position="25"/>
    </location>
</feature>
<dbReference type="PANTHER" id="PTHR11773">
    <property type="entry name" value="GLYCINE DEHYDROGENASE, DECARBOXYLATING"/>
    <property type="match status" value="1"/>
</dbReference>
<keyword evidence="2" id="KW-0472">Membrane</keyword>
<dbReference type="VEuPathDB" id="TriTrypDB:ECC02_002341"/>
<dbReference type="GO" id="GO:0016594">
    <property type="term" value="F:glycine binding"/>
    <property type="evidence" value="ECO:0007669"/>
    <property type="project" value="TreeGrafter"/>
</dbReference>
<dbReference type="Pfam" id="PF02347">
    <property type="entry name" value="GDC-P"/>
    <property type="match status" value="1"/>
</dbReference>
<dbReference type="GO" id="GO:0019464">
    <property type="term" value="P:glycine decarboxylation via glycine cleavage system"/>
    <property type="evidence" value="ECO:0007669"/>
    <property type="project" value="TreeGrafter"/>
</dbReference>
<evidence type="ECO:0000313" key="5">
    <source>
        <dbReference type="Proteomes" id="UP000583944"/>
    </source>
</evidence>
<organism evidence="4 5">
    <name type="scientific">Trypanosoma cruzi</name>
    <dbReference type="NCBI Taxonomy" id="5693"/>
    <lineage>
        <taxon>Eukaryota</taxon>
        <taxon>Discoba</taxon>
        <taxon>Euglenozoa</taxon>
        <taxon>Kinetoplastea</taxon>
        <taxon>Metakinetoplastina</taxon>
        <taxon>Trypanosomatida</taxon>
        <taxon>Trypanosomatidae</taxon>
        <taxon>Trypanosoma</taxon>
        <taxon>Schizotrypanum</taxon>
    </lineage>
</organism>
<gene>
    <name evidence="4" type="ORF">ECC02_002341</name>
</gene>
<dbReference type="SUPFAM" id="SSF53383">
    <property type="entry name" value="PLP-dependent transferases"/>
    <property type="match status" value="1"/>
</dbReference>
<name>A0A7J6YEI8_TRYCR</name>
<evidence type="ECO:0000256" key="1">
    <source>
        <dbReference type="ARBA" id="ARBA00023002"/>
    </source>
</evidence>
<dbReference type="InterPro" id="IPR015421">
    <property type="entry name" value="PyrdxlP-dep_Trfase_major"/>
</dbReference>
<protein>
    <recommendedName>
        <fullName evidence="3">Glycine cleavage system P-protein N-terminal domain-containing protein</fullName>
    </recommendedName>
</protein>
<dbReference type="EMBL" id="JABDHM010000011">
    <property type="protein sequence ID" value="KAF5224700.1"/>
    <property type="molecule type" value="Genomic_DNA"/>
</dbReference>
<feature type="domain" description="Glycine cleavage system P-protein N-terminal" evidence="3">
    <location>
        <begin position="105"/>
        <end position="392"/>
    </location>
</feature>
<dbReference type="VEuPathDB" id="TriTrypDB:BCY84_18485"/>
<proteinExistence type="predicted"/>
<dbReference type="GO" id="GO:0004375">
    <property type="term" value="F:glycine dehydrogenase (decarboxylating) activity"/>
    <property type="evidence" value="ECO:0007669"/>
    <property type="project" value="InterPro"/>
</dbReference>
<keyword evidence="2" id="KW-1133">Transmembrane helix</keyword>
<sequence>MRAYFPLQSFLVVVFVILMGYYYYFDYCLNLFLFFNYILYLFLWIFNCEAQFFVQIKRKLTRVREREKEGDEHISNIIMYRCFHHFSTLPLAFVRRAAANSYVNCHIGPSAAESISMLRIIGKESLSDLMTAVIPENILRSPLKEAPAMSEQDALSLLHSLGSRNKVLKSMIGQGYYESITPPVILRNVIENPAWYTPYTPFQAEISQGRLESLLNFQSMIIDLTAMDLANASLLDQATACAEAMYLAFHHGRKERMTFFVSRDVFPSCVEMVKTRAEPLKIKVVVGDPNLIDWSDSSLCGILVQTPDAMGMLHDFTTLFEKAKQHGVVSCCGTDLMASVLLKPPGEMGADVVLGSAQRFGVPLGFGGPHAAFFAVKEEFNRLIPGRVIGIKVKTRRVVRPYAWRFRRGSNILRRNAPHPIFVLRKRS</sequence>